<keyword evidence="1" id="KW-0812">Transmembrane</keyword>
<protein>
    <submittedName>
        <fullName evidence="2">Uncharacterized protein</fullName>
    </submittedName>
</protein>
<comment type="caution">
    <text evidence="2">The sequence shown here is derived from an EMBL/GenBank/DDBJ whole genome shotgun (WGS) entry which is preliminary data.</text>
</comment>
<keyword evidence="3" id="KW-1185">Reference proteome</keyword>
<dbReference type="Proteomes" id="UP001437256">
    <property type="component" value="Unassembled WGS sequence"/>
</dbReference>
<name>A0ABR2ZTF9_9AGAR</name>
<feature type="transmembrane region" description="Helical" evidence="1">
    <location>
        <begin position="601"/>
        <end position="622"/>
    </location>
</feature>
<sequence length="652" mass="71826">MSAIQDAFKSELERAVIRFDEVKYDCEGNSRDLTEQIVASKVRVSEALKCTNDYFLRLEDSRRYINELFEQVQEAVTSLVPRVVRPGLQKIIQRLGVEHEMRLNRMARAVKAVEMGGTLPAASFGTQLGWGGSILNAGPGVQHIFESYEQAGLDVYREIIQGYQHQAAIAKGLEPRLAELNASNPTNCDDVFVSHNMHALAATTTVSLDFQLSAEVHPSMSVSRSSMGPLDKVTFEVPAPANDLINAQRGLGSLTLKDSIAKVFSVIDDFEFEGHQHIRRMRPYLDSINRSHEFCISKQDIISPKIESIAARVALDLEVLRSKTRTVRNVASKARPTEGMIKQLMRVSRAMDLITQKARAHPEDHCLADKLDAMNLEIASKETIQSPDTHILGHFRNSGRLPLTRHDELGGAVTVEKWKNPADSLWDVSDSSIAVVEEYVESGGRSLASEMEQADKTGPEIAIVRPSASSGQPSAVSVETSKFVPGNLKLHPLDTSVGGFCKPLPVTLASELKQAGLAESDTAPVAALADCVQSDNCKSGVFDDLVLQEPLGNRTQKAFFYTQGVIGHVQLQLVRLCERVNTSPDVLQRVGWGKPFNIRQLVWSAAVLVMGLVCIMVLNPVLQRSEEVYWGQSGPNLVDFMRNTQCIGQAWC</sequence>
<keyword evidence="1" id="KW-1133">Transmembrane helix</keyword>
<evidence type="ECO:0000256" key="1">
    <source>
        <dbReference type="SAM" id="Phobius"/>
    </source>
</evidence>
<gene>
    <name evidence="2" type="ORF">AAF712_008995</name>
</gene>
<proteinExistence type="predicted"/>
<accession>A0ABR2ZTF9</accession>
<keyword evidence="1" id="KW-0472">Membrane</keyword>
<evidence type="ECO:0000313" key="3">
    <source>
        <dbReference type="Proteomes" id="UP001437256"/>
    </source>
</evidence>
<evidence type="ECO:0000313" key="2">
    <source>
        <dbReference type="EMBL" id="KAL0064134.1"/>
    </source>
</evidence>
<organism evidence="2 3">
    <name type="scientific">Marasmius tenuissimus</name>
    <dbReference type="NCBI Taxonomy" id="585030"/>
    <lineage>
        <taxon>Eukaryota</taxon>
        <taxon>Fungi</taxon>
        <taxon>Dikarya</taxon>
        <taxon>Basidiomycota</taxon>
        <taxon>Agaricomycotina</taxon>
        <taxon>Agaricomycetes</taxon>
        <taxon>Agaricomycetidae</taxon>
        <taxon>Agaricales</taxon>
        <taxon>Marasmiineae</taxon>
        <taxon>Marasmiaceae</taxon>
        <taxon>Marasmius</taxon>
    </lineage>
</organism>
<dbReference type="EMBL" id="JBBXMP010000067">
    <property type="protein sequence ID" value="KAL0064134.1"/>
    <property type="molecule type" value="Genomic_DNA"/>
</dbReference>
<reference evidence="2 3" key="1">
    <citation type="submission" date="2024-05" db="EMBL/GenBank/DDBJ databases">
        <title>A draft genome resource for the thread blight pathogen Marasmius tenuissimus strain MS-2.</title>
        <authorList>
            <person name="Yulfo-Soto G.E."/>
            <person name="Baruah I.K."/>
            <person name="Amoako-Attah I."/>
            <person name="Bukari Y."/>
            <person name="Meinhardt L.W."/>
            <person name="Bailey B.A."/>
            <person name="Cohen S.P."/>
        </authorList>
    </citation>
    <scope>NUCLEOTIDE SEQUENCE [LARGE SCALE GENOMIC DNA]</scope>
    <source>
        <strain evidence="2 3">MS-2</strain>
    </source>
</reference>